<evidence type="ECO:0000256" key="3">
    <source>
        <dbReference type="ARBA" id="ARBA00022832"/>
    </source>
</evidence>
<dbReference type="InterPro" id="IPR045002">
    <property type="entry name" value="Ech1-like"/>
</dbReference>
<comment type="similarity">
    <text evidence="2 6">Belongs to the enoyl-CoA hydratase/isomerase family.</text>
</comment>
<dbReference type="CDD" id="cd06558">
    <property type="entry name" value="crotonase-like"/>
    <property type="match status" value="1"/>
</dbReference>
<dbReference type="RefSeq" id="WP_179761897.1">
    <property type="nucleotide sequence ID" value="NZ_BAAAJZ010000003.1"/>
</dbReference>
<evidence type="ECO:0000256" key="4">
    <source>
        <dbReference type="ARBA" id="ARBA00023098"/>
    </source>
</evidence>
<protein>
    <submittedName>
        <fullName evidence="8">Enoyl-CoA hydratase/carnithine racemase</fullName>
    </submittedName>
</protein>
<keyword evidence="9" id="KW-1185">Reference proteome</keyword>
<dbReference type="Pfam" id="PF00378">
    <property type="entry name" value="ECH_1"/>
    <property type="match status" value="1"/>
</dbReference>
<evidence type="ECO:0000313" key="8">
    <source>
        <dbReference type="EMBL" id="NYG03770.1"/>
    </source>
</evidence>
<dbReference type="Gene3D" id="1.10.12.10">
    <property type="entry name" value="Lyase 2-enoyl-coa Hydratase, Chain A, domain 2"/>
    <property type="match status" value="1"/>
</dbReference>
<keyword evidence="4" id="KW-0443">Lipid metabolism</keyword>
<dbReference type="Proteomes" id="UP000549695">
    <property type="component" value="Unassembled WGS sequence"/>
</dbReference>
<proteinExistence type="inferred from homology"/>
<dbReference type="GO" id="GO:0016853">
    <property type="term" value="F:isomerase activity"/>
    <property type="evidence" value="ECO:0007669"/>
    <property type="project" value="UniProtKB-KW"/>
</dbReference>
<dbReference type="PROSITE" id="PS00166">
    <property type="entry name" value="ENOYL_COA_HYDRATASE"/>
    <property type="match status" value="1"/>
</dbReference>
<organism evidence="8 9">
    <name type="scientific">Pseudonocardia alni</name>
    <name type="common">Amycolata alni</name>
    <dbReference type="NCBI Taxonomy" id="33907"/>
    <lineage>
        <taxon>Bacteria</taxon>
        <taxon>Bacillati</taxon>
        <taxon>Actinomycetota</taxon>
        <taxon>Actinomycetes</taxon>
        <taxon>Pseudonocardiales</taxon>
        <taxon>Pseudonocardiaceae</taxon>
        <taxon>Pseudonocardia</taxon>
    </lineage>
</organism>
<dbReference type="PANTHER" id="PTHR43149">
    <property type="entry name" value="ENOYL-COA HYDRATASE"/>
    <property type="match status" value="1"/>
</dbReference>
<evidence type="ECO:0000256" key="5">
    <source>
        <dbReference type="ARBA" id="ARBA00023235"/>
    </source>
</evidence>
<accession>A0A852W5L6</accession>
<dbReference type="NCBIfam" id="NF005699">
    <property type="entry name" value="PRK07509.1"/>
    <property type="match status" value="1"/>
</dbReference>
<dbReference type="InterPro" id="IPR014748">
    <property type="entry name" value="Enoyl-CoA_hydra_C"/>
</dbReference>
<name>A0A852W5L6_PSEA5</name>
<gene>
    <name evidence="8" type="ORF">HDA37_004055</name>
</gene>
<dbReference type="InterPro" id="IPR029045">
    <property type="entry name" value="ClpP/crotonase-like_dom_sf"/>
</dbReference>
<dbReference type="EMBL" id="JACCCZ010000001">
    <property type="protein sequence ID" value="NYG03770.1"/>
    <property type="molecule type" value="Genomic_DNA"/>
</dbReference>
<dbReference type="AlphaFoldDB" id="A0A852W5L6"/>
<evidence type="ECO:0000256" key="2">
    <source>
        <dbReference type="ARBA" id="ARBA00005254"/>
    </source>
</evidence>
<dbReference type="GeneID" id="98053751"/>
<feature type="region of interest" description="Disordered" evidence="7">
    <location>
        <begin position="251"/>
        <end position="276"/>
    </location>
</feature>
<comment type="pathway">
    <text evidence="1">Lipid metabolism; fatty acid beta-oxidation.</text>
</comment>
<dbReference type="InterPro" id="IPR018376">
    <property type="entry name" value="Enoyl-CoA_hyd/isom_CS"/>
</dbReference>
<dbReference type="SUPFAM" id="SSF52096">
    <property type="entry name" value="ClpP/crotonase"/>
    <property type="match status" value="1"/>
</dbReference>
<dbReference type="UniPathway" id="UPA00659"/>
<dbReference type="PANTHER" id="PTHR43149:SF1">
    <property type="entry name" value="DELTA(3,5)-DELTA(2,4)-DIENOYL-COA ISOMERASE, MITOCHONDRIAL"/>
    <property type="match status" value="1"/>
</dbReference>
<comment type="caution">
    <text evidence="8">The sequence shown here is derived from an EMBL/GenBank/DDBJ whole genome shotgun (WGS) entry which is preliminary data.</text>
</comment>
<keyword evidence="3" id="KW-0276">Fatty acid metabolism</keyword>
<sequence length="276" mass="28861">MSERVRTTVDDGVAEVRLTRPERRNALDVAQFTAIVHAAEALRDRTDVRAVVLSADGPDFCAGLDRDMFRAMRSGERLSATAELPPPREGSPAHATGQRAAYVWAELDVPVIAAVQGHALGGGLQIALGADLRIVAPTATLSVLEIIWGLVPDMGGTLLLPQLVGRDVARDLTFTGRTVSGTEAVALGLATRTAEDPRAAALATAHEIAARNPHAVRAAKRLLAAPRPPAEQLAAEQAEFGALIASPNQREAVTARLEGRDPVFADPAPGPPAGTG</sequence>
<dbReference type="Gene3D" id="3.90.226.10">
    <property type="entry name" value="2-enoyl-CoA Hydratase, Chain A, domain 1"/>
    <property type="match status" value="1"/>
</dbReference>
<dbReference type="InterPro" id="IPR001753">
    <property type="entry name" value="Enoyl-CoA_hydra/iso"/>
</dbReference>
<dbReference type="GO" id="GO:0006635">
    <property type="term" value="P:fatty acid beta-oxidation"/>
    <property type="evidence" value="ECO:0007669"/>
    <property type="project" value="UniProtKB-UniPathway"/>
</dbReference>
<keyword evidence="5" id="KW-0413">Isomerase</keyword>
<evidence type="ECO:0000256" key="1">
    <source>
        <dbReference type="ARBA" id="ARBA00005005"/>
    </source>
</evidence>
<evidence type="ECO:0000256" key="6">
    <source>
        <dbReference type="RuleBase" id="RU003707"/>
    </source>
</evidence>
<reference evidence="8 9" key="1">
    <citation type="submission" date="2020-07" db="EMBL/GenBank/DDBJ databases">
        <title>Sequencing the genomes of 1000 actinobacteria strains.</title>
        <authorList>
            <person name="Klenk H.-P."/>
        </authorList>
    </citation>
    <scope>NUCLEOTIDE SEQUENCE [LARGE SCALE GENOMIC DNA]</scope>
    <source>
        <strain evidence="8 9">DSM 44749</strain>
    </source>
</reference>
<evidence type="ECO:0000256" key="7">
    <source>
        <dbReference type="SAM" id="MobiDB-lite"/>
    </source>
</evidence>
<evidence type="ECO:0000313" key="9">
    <source>
        <dbReference type="Proteomes" id="UP000549695"/>
    </source>
</evidence>